<name>A0A9P6PP05_9FUNG</name>
<dbReference type="CDD" id="cd00047">
    <property type="entry name" value="PTPc"/>
    <property type="match status" value="1"/>
</dbReference>
<dbReference type="PROSITE" id="PS50055">
    <property type="entry name" value="TYR_PHOSPHATASE_PTP"/>
    <property type="match status" value="1"/>
</dbReference>
<evidence type="ECO:0000259" key="3">
    <source>
        <dbReference type="PROSITE" id="PS50056"/>
    </source>
</evidence>
<feature type="domain" description="Tyrosine specific protein phosphatases" evidence="3">
    <location>
        <begin position="225"/>
        <end position="343"/>
    </location>
</feature>
<gene>
    <name evidence="4" type="primary">PTPN11</name>
    <name evidence="4" type="ORF">BG011_008925</name>
</gene>
<dbReference type="InterPro" id="IPR003595">
    <property type="entry name" value="Tyr_Pase_cat"/>
</dbReference>
<dbReference type="InterPro" id="IPR029021">
    <property type="entry name" value="Prot-tyrosine_phosphatase-like"/>
</dbReference>
<comment type="similarity">
    <text evidence="1">Belongs to the protein-tyrosine phosphatase family. Non-receptor class subfamily.</text>
</comment>
<dbReference type="PANTHER" id="PTHR19134">
    <property type="entry name" value="RECEPTOR-TYPE TYROSINE-PROTEIN PHOSPHATASE"/>
    <property type="match status" value="1"/>
</dbReference>
<dbReference type="SMART" id="SM00194">
    <property type="entry name" value="PTPc"/>
    <property type="match status" value="1"/>
</dbReference>
<dbReference type="PRINTS" id="PR00700">
    <property type="entry name" value="PRTYPHPHTASE"/>
</dbReference>
<dbReference type="AlphaFoldDB" id="A0A9P6PP05"/>
<accession>A0A9P6PP05</accession>
<evidence type="ECO:0000256" key="1">
    <source>
        <dbReference type="ARBA" id="ARBA00009649"/>
    </source>
</evidence>
<dbReference type="Pfam" id="PF00102">
    <property type="entry name" value="Y_phosphatase"/>
    <property type="match status" value="2"/>
</dbReference>
<dbReference type="EMBL" id="JAAAJA010000764">
    <property type="protein sequence ID" value="KAG0249804.1"/>
    <property type="molecule type" value="Genomic_DNA"/>
</dbReference>
<dbReference type="InterPro" id="IPR050348">
    <property type="entry name" value="Protein-Tyr_Phosphatase"/>
</dbReference>
<dbReference type="InterPro" id="IPR000387">
    <property type="entry name" value="Tyr_Pase_dom"/>
</dbReference>
<keyword evidence="5" id="KW-1185">Reference proteome</keyword>
<dbReference type="SUPFAM" id="SSF52799">
    <property type="entry name" value="(Phosphotyrosine protein) phosphatases II"/>
    <property type="match status" value="1"/>
</dbReference>
<protein>
    <submittedName>
        <fullName evidence="4">Protein tyrosine phosphatase, non-receptor type 11</fullName>
    </submittedName>
</protein>
<feature type="domain" description="Tyrosine-protein phosphatase" evidence="2">
    <location>
        <begin position="23"/>
        <end position="352"/>
    </location>
</feature>
<dbReference type="GO" id="GO:0004725">
    <property type="term" value="F:protein tyrosine phosphatase activity"/>
    <property type="evidence" value="ECO:0007669"/>
    <property type="project" value="InterPro"/>
</dbReference>
<dbReference type="OrthoDB" id="10253954at2759"/>
<sequence length="357" mass="40904">MASSAALLPSFLRRLSIQPQIKLFNHLNQLERQRAQSALSPESPFNVLQATHRTTKDLNRYNDILPYMHSRILVNHPGQQQLSASYINASRITTPPRLRSSLPQDWQGYIATQAPLPHTQAQFWRMIDQQNVHVIVCLTPVSQDRSKRAQKAERYWPRAGETDELDADLFVRNLDEMDSEDQIVYRQLELWNPSIGPSGLRRQILLVHYQGWPDHGVPTQTMDLRDILYRIRAWKAEQQRQHQQQINFGPIAVNCSAGCGRTGTFCVVDTALSVLEHTRYPYLAPPPNGQSSSTNGVQIDADPGVGLQGDAYDWNGNRDIIFEALSSFREERMLMVQTAAQYYFCYEVVRDLCLKDR</sequence>
<proteinExistence type="inferred from homology"/>
<comment type="caution">
    <text evidence="4">The sequence shown here is derived from an EMBL/GenBank/DDBJ whole genome shotgun (WGS) entry which is preliminary data.</text>
</comment>
<evidence type="ECO:0000259" key="2">
    <source>
        <dbReference type="PROSITE" id="PS50055"/>
    </source>
</evidence>
<dbReference type="Gene3D" id="3.90.190.10">
    <property type="entry name" value="Protein tyrosine phosphatase superfamily"/>
    <property type="match status" value="1"/>
</dbReference>
<dbReference type="SMART" id="SM00404">
    <property type="entry name" value="PTPc_motif"/>
    <property type="match status" value="1"/>
</dbReference>
<dbReference type="PROSITE" id="PS50056">
    <property type="entry name" value="TYR_PHOSPHATASE_2"/>
    <property type="match status" value="1"/>
</dbReference>
<evidence type="ECO:0000313" key="5">
    <source>
        <dbReference type="Proteomes" id="UP000726737"/>
    </source>
</evidence>
<evidence type="ECO:0000313" key="4">
    <source>
        <dbReference type="EMBL" id="KAG0249804.1"/>
    </source>
</evidence>
<organism evidence="4 5">
    <name type="scientific">Mortierella polycephala</name>
    <dbReference type="NCBI Taxonomy" id="41804"/>
    <lineage>
        <taxon>Eukaryota</taxon>
        <taxon>Fungi</taxon>
        <taxon>Fungi incertae sedis</taxon>
        <taxon>Mucoromycota</taxon>
        <taxon>Mortierellomycotina</taxon>
        <taxon>Mortierellomycetes</taxon>
        <taxon>Mortierellales</taxon>
        <taxon>Mortierellaceae</taxon>
        <taxon>Mortierella</taxon>
    </lineage>
</organism>
<dbReference type="PANTHER" id="PTHR19134:SF449">
    <property type="entry name" value="TYROSINE-PROTEIN PHOSPHATASE 1"/>
    <property type="match status" value="1"/>
</dbReference>
<dbReference type="InterPro" id="IPR000242">
    <property type="entry name" value="PTP_cat"/>
</dbReference>
<reference evidence="4" key="1">
    <citation type="journal article" date="2020" name="Fungal Divers.">
        <title>Resolving the Mortierellaceae phylogeny through synthesis of multi-gene phylogenetics and phylogenomics.</title>
        <authorList>
            <person name="Vandepol N."/>
            <person name="Liber J."/>
            <person name="Desiro A."/>
            <person name="Na H."/>
            <person name="Kennedy M."/>
            <person name="Barry K."/>
            <person name="Grigoriev I.V."/>
            <person name="Miller A.N."/>
            <person name="O'Donnell K."/>
            <person name="Stajich J.E."/>
            <person name="Bonito G."/>
        </authorList>
    </citation>
    <scope>NUCLEOTIDE SEQUENCE</scope>
    <source>
        <strain evidence="4">KOD948</strain>
    </source>
</reference>
<dbReference type="Proteomes" id="UP000726737">
    <property type="component" value="Unassembled WGS sequence"/>
</dbReference>